<dbReference type="RefSeq" id="XP_033682791.1">
    <property type="nucleotide sequence ID" value="XM_033829388.1"/>
</dbReference>
<sequence length="463" mass="50760">MAQLYMLVEDVYARARSEVEAEYADRIERLESTVAALRVRIWQQEARADVDKRGAVHIWLRFRPPPLETQAPLGWSATRTRVTVGAGEEYRVHRVFGRALEEGEGNEIDVSGATNDDVGAEWDSFVAANSTDGRSALLCAHGQTGAGKTETLIGQPSARCSPGSPRQSAYATIDFDDRSEGGRRIGLVPRTVLRLRALGFAVAVLAVQIYASGFFDVAGDAAGRGQGEELELETTDRATASQTVRFRYRNTDLGIAHPAYTPIENEQQLRDWLVRVDFGRIQADTAPGPAQASAAGVLEFNHTSSRSHLIVHITGVPSSASASASASTDSSPSSSKHLRPSFWIADLAGNEKPRKASPNTEREKRIQKEARDINSGLSSLKHIIQAIHRVAKKPLAARDDAWDKQRIKIRRNHELLVRALAPALDVLWATKPRVVWLGMIVNEAQHAKRGLSTIKMSDELTRG</sequence>
<dbReference type="InterPro" id="IPR036961">
    <property type="entry name" value="Kinesin_motor_dom_sf"/>
</dbReference>
<evidence type="ECO:0000313" key="3">
    <source>
        <dbReference type="EMBL" id="KAF2247787.1"/>
    </source>
</evidence>
<gene>
    <name evidence="3" type="ORF">BU26DRAFT_520843</name>
</gene>
<dbReference type="InterPro" id="IPR001752">
    <property type="entry name" value="Kinesin_motor_dom"/>
</dbReference>
<dbReference type="Pfam" id="PF00225">
    <property type="entry name" value="Kinesin"/>
    <property type="match status" value="1"/>
</dbReference>
<dbReference type="SMART" id="SM00129">
    <property type="entry name" value="KISc"/>
    <property type="match status" value="1"/>
</dbReference>
<dbReference type="PANTHER" id="PTHR24115">
    <property type="entry name" value="KINESIN-RELATED"/>
    <property type="match status" value="1"/>
</dbReference>
<dbReference type="InterPro" id="IPR027417">
    <property type="entry name" value="P-loop_NTPase"/>
</dbReference>
<reference evidence="3" key="1">
    <citation type="journal article" date="2020" name="Stud. Mycol.">
        <title>101 Dothideomycetes genomes: a test case for predicting lifestyles and emergence of pathogens.</title>
        <authorList>
            <person name="Haridas S."/>
            <person name="Albert R."/>
            <person name="Binder M."/>
            <person name="Bloem J."/>
            <person name="Labutti K."/>
            <person name="Salamov A."/>
            <person name="Andreopoulos B."/>
            <person name="Baker S."/>
            <person name="Barry K."/>
            <person name="Bills G."/>
            <person name="Bluhm B."/>
            <person name="Cannon C."/>
            <person name="Castanera R."/>
            <person name="Culley D."/>
            <person name="Daum C."/>
            <person name="Ezra D."/>
            <person name="Gonzalez J."/>
            <person name="Henrissat B."/>
            <person name="Kuo A."/>
            <person name="Liang C."/>
            <person name="Lipzen A."/>
            <person name="Lutzoni F."/>
            <person name="Magnuson J."/>
            <person name="Mondo S."/>
            <person name="Nolan M."/>
            <person name="Ohm R."/>
            <person name="Pangilinan J."/>
            <person name="Park H.-J."/>
            <person name="Ramirez L."/>
            <person name="Alfaro M."/>
            <person name="Sun H."/>
            <person name="Tritt A."/>
            <person name="Yoshinaga Y."/>
            <person name="Zwiers L.-H."/>
            <person name="Turgeon B."/>
            <person name="Goodwin S."/>
            <person name="Spatafora J."/>
            <person name="Crous P."/>
            <person name="Grigoriev I."/>
        </authorList>
    </citation>
    <scope>NUCLEOTIDE SEQUENCE</scope>
    <source>
        <strain evidence="3">CBS 122368</strain>
    </source>
</reference>
<evidence type="ECO:0000259" key="2">
    <source>
        <dbReference type="SMART" id="SM00129"/>
    </source>
</evidence>
<proteinExistence type="predicted"/>
<name>A0A6A6IC58_9PLEO</name>
<dbReference type="AlphaFoldDB" id="A0A6A6IC58"/>
<dbReference type="GO" id="GO:0005874">
    <property type="term" value="C:microtubule"/>
    <property type="evidence" value="ECO:0007669"/>
    <property type="project" value="TreeGrafter"/>
</dbReference>
<dbReference type="SUPFAM" id="SSF52540">
    <property type="entry name" value="P-loop containing nucleoside triphosphate hydrolases"/>
    <property type="match status" value="1"/>
</dbReference>
<dbReference type="GO" id="GO:0005871">
    <property type="term" value="C:kinesin complex"/>
    <property type="evidence" value="ECO:0007669"/>
    <property type="project" value="TreeGrafter"/>
</dbReference>
<protein>
    <submittedName>
        <fullName evidence="3">P-loop containing nucleoside triphosphate hydrolase protein</fullName>
    </submittedName>
</protein>
<dbReference type="InterPro" id="IPR027640">
    <property type="entry name" value="Kinesin-like_fam"/>
</dbReference>
<accession>A0A6A6IC58</accession>
<keyword evidence="4" id="KW-1185">Reference proteome</keyword>
<dbReference type="PRINTS" id="PR00380">
    <property type="entry name" value="KINESINHEAVY"/>
</dbReference>
<keyword evidence="1" id="KW-0175">Coiled coil</keyword>
<dbReference type="GO" id="GO:0003777">
    <property type="term" value="F:microtubule motor activity"/>
    <property type="evidence" value="ECO:0007669"/>
    <property type="project" value="InterPro"/>
</dbReference>
<dbReference type="GO" id="GO:0016887">
    <property type="term" value="F:ATP hydrolysis activity"/>
    <property type="evidence" value="ECO:0007669"/>
    <property type="project" value="TreeGrafter"/>
</dbReference>
<dbReference type="OrthoDB" id="3176171at2759"/>
<dbReference type="GO" id="GO:0005524">
    <property type="term" value="F:ATP binding"/>
    <property type="evidence" value="ECO:0007669"/>
    <property type="project" value="InterPro"/>
</dbReference>
<dbReference type="EMBL" id="ML987197">
    <property type="protein sequence ID" value="KAF2247787.1"/>
    <property type="molecule type" value="Genomic_DNA"/>
</dbReference>
<dbReference type="GeneID" id="54582718"/>
<feature type="coiled-coil region" evidence="1">
    <location>
        <begin position="20"/>
        <end position="47"/>
    </location>
</feature>
<evidence type="ECO:0000256" key="1">
    <source>
        <dbReference type="SAM" id="Coils"/>
    </source>
</evidence>
<dbReference type="GO" id="GO:0008017">
    <property type="term" value="F:microtubule binding"/>
    <property type="evidence" value="ECO:0007669"/>
    <property type="project" value="InterPro"/>
</dbReference>
<dbReference type="Proteomes" id="UP000800094">
    <property type="component" value="Unassembled WGS sequence"/>
</dbReference>
<dbReference type="GO" id="GO:0007018">
    <property type="term" value="P:microtubule-based movement"/>
    <property type="evidence" value="ECO:0007669"/>
    <property type="project" value="InterPro"/>
</dbReference>
<dbReference type="Gene3D" id="3.40.850.10">
    <property type="entry name" value="Kinesin motor domain"/>
    <property type="match status" value="1"/>
</dbReference>
<keyword evidence="3" id="KW-0378">Hydrolase</keyword>
<organism evidence="3 4">
    <name type="scientific">Trematosphaeria pertusa</name>
    <dbReference type="NCBI Taxonomy" id="390896"/>
    <lineage>
        <taxon>Eukaryota</taxon>
        <taxon>Fungi</taxon>
        <taxon>Dikarya</taxon>
        <taxon>Ascomycota</taxon>
        <taxon>Pezizomycotina</taxon>
        <taxon>Dothideomycetes</taxon>
        <taxon>Pleosporomycetidae</taxon>
        <taxon>Pleosporales</taxon>
        <taxon>Massarineae</taxon>
        <taxon>Trematosphaeriaceae</taxon>
        <taxon>Trematosphaeria</taxon>
    </lineage>
</organism>
<evidence type="ECO:0000313" key="4">
    <source>
        <dbReference type="Proteomes" id="UP000800094"/>
    </source>
</evidence>
<feature type="domain" description="Kinesin motor" evidence="2">
    <location>
        <begin position="53"/>
        <end position="443"/>
    </location>
</feature>